<gene>
    <name evidence="2" type="ORF">M5K25_022148</name>
</gene>
<feature type="compositionally biased region" description="Basic and acidic residues" evidence="1">
    <location>
        <begin position="100"/>
        <end position="114"/>
    </location>
</feature>
<proteinExistence type="predicted"/>
<keyword evidence="3" id="KW-1185">Reference proteome</keyword>
<comment type="caution">
    <text evidence="2">The sequence shown here is derived from an EMBL/GenBank/DDBJ whole genome shotgun (WGS) entry which is preliminary data.</text>
</comment>
<name>A0ABD0UBI6_DENTH</name>
<reference evidence="2 3" key="1">
    <citation type="journal article" date="2024" name="Plant Biotechnol. J.">
        <title>Dendrobium thyrsiflorum genome and its molecular insights into genes involved in important horticultural traits.</title>
        <authorList>
            <person name="Chen B."/>
            <person name="Wang J.Y."/>
            <person name="Zheng P.J."/>
            <person name="Li K.L."/>
            <person name="Liang Y.M."/>
            <person name="Chen X.F."/>
            <person name="Zhang C."/>
            <person name="Zhao X."/>
            <person name="He X."/>
            <person name="Zhang G.Q."/>
            <person name="Liu Z.J."/>
            <person name="Xu Q."/>
        </authorList>
    </citation>
    <scope>NUCLEOTIDE SEQUENCE [LARGE SCALE GENOMIC DNA]</scope>
    <source>
        <strain evidence="2">GZMU011</strain>
    </source>
</reference>
<evidence type="ECO:0000313" key="2">
    <source>
        <dbReference type="EMBL" id="KAL0907717.1"/>
    </source>
</evidence>
<evidence type="ECO:0000256" key="1">
    <source>
        <dbReference type="SAM" id="MobiDB-lite"/>
    </source>
</evidence>
<dbReference type="AlphaFoldDB" id="A0ABD0UBI6"/>
<feature type="compositionally biased region" description="Polar residues" evidence="1">
    <location>
        <begin position="90"/>
        <end position="99"/>
    </location>
</feature>
<feature type="region of interest" description="Disordered" evidence="1">
    <location>
        <begin position="1"/>
        <end position="74"/>
    </location>
</feature>
<organism evidence="2 3">
    <name type="scientific">Dendrobium thyrsiflorum</name>
    <name type="common">Pinecone-like raceme dendrobium</name>
    <name type="synonym">Orchid</name>
    <dbReference type="NCBI Taxonomy" id="117978"/>
    <lineage>
        <taxon>Eukaryota</taxon>
        <taxon>Viridiplantae</taxon>
        <taxon>Streptophyta</taxon>
        <taxon>Embryophyta</taxon>
        <taxon>Tracheophyta</taxon>
        <taxon>Spermatophyta</taxon>
        <taxon>Magnoliopsida</taxon>
        <taxon>Liliopsida</taxon>
        <taxon>Asparagales</taxon>
        <taxon>Orchidaceae</taxon>
        <taxon>Epidendroideae</taxon>
        <taxon>Malaxideae</taxon>
        <taxon>Dendrobiinae</taxon>
        <taxon>Dendrobium</taxon>
    </lineage>
</organism>
<dbReference type="EMBL" id="JANQDX010000017">
    <property type="protein sequence ID" value="KAL0907717.1"/>
    <property type="molecule type" value="Genomic_DNA"/>
</dbReference>
<feature type="compositionally biased region" description="Polar residues" evidence="1">
    <location>
        <begin position="43"/>
        <end position="53"/>
    </location>
</feature>
<feature type="region of interest" description="Disordered" evidence="1">
    <location>
        <begin position="90"/>
        <end position="130"/>
    </location>
</feature>
<accession>A0ABD0UBI6</accession>
<protein>
    <submittedName>
        <fullName evidence="2">Uncharacterized protein</fullName>
    </submittedName>
</protein>
<sequence>MSQLPISQEEKVKGAKSNGHEGDRRSTQEGGRCLHSERAPLATSDQNVVSSDPTGKGKSWTERSRTATKELEKRVEGRCLHSSWAPVVSSDQGVVTSDPTIRENRRRSEVEQQRRSRRSRRRVHEIGKGKWQKRPKASFLRIFNDAVRMRSVAKGNVRDATSTCEVVRSGVVDRGRTGILVNGEWRTTAQRSFWSHGA</sequence>
<feature type="compositionally biased region" description="Basic and acidic residues" evidence="1">
    <location>
        <begin position="59"/>
        <end position="74"/>
    </location>
</feature>
<evidence type="ECO:0000313" key="3">
    <source>
        <dbReference type="Proteomes" id="UP001552299"/>
    </source>
</evidence>
<feature type="compositionally biased region" description="Basic and acidic residues" evidence="1">
    <location>
        <begin position="8"/>
        <end position="38"/>
    </location>
</feature>
<dbReference type="Proteomes" id="UP001552299">
    <property type="component" value="Unassembled WGS sequence"/>
</dbReference>